<dbReference type="AlphaFoldDB" id="E4Z0D7"/>
<accession>E4Z0D7</accession>
<evidence type="ECO:0000313" key="1">
    <source>
        <dbReference type="EMBL" id="CBY41165.1"/>
    </source>
</evidence>
<reference evidence="1" key="1">
    <citation type="journal article" date="2010" name="Science">
        <title>Plasticity of animal genome architecture unmasked by rapid evolution of a pelagic tunicate.</title>
        <authorList>
            <person name="Denoeud F."/>
            <person name="Henriet S."/>
            <person name="Mungpakdee S."/>
            <person name="Aury J.M."/>
            <person name="Da Silva C."/>
            <person name="Brinkmann H."/>
            <person name="Mikhaleva J."/>
            <person name="Olsen L.C."/>
            <person name="Jubin C."/>
            <person name="Canestro C."/>
            <person name="Bouquet J.M."/>
            <person name="Danks G."/>
            <person name="Poulain J."/>
            <person name="Campsteijn C."/>
            <person name="Adamski M."/>
            <person name="Cross I."/>
            <person name="Yadetie F."/>
            <person name="Muffato M."/>
            <person name="Louis A."/>
            <person name="Butcher S."/>
            <person name="Tsagkogeorga G."/>
            <person name="Konrad A."/>
            <person name="Singh S."/>
            <person name="Jensen M.F."/>
            <person name="Cong E.H."/>
            <person name="Eikeseth-Otteraa H."/>
            <person name="Noel B."/>
            <person name="Anthouard V."/>
            <person name="Porcel B.M."/>
            <person name="Kachouri-Lafond R."/>
            <person name="Nishino A."/>
            <person name="Ugolini M."/>
            <person name="Chourrout P."/>
            <person name="Nishida H."/>
            <person name="Aasland R."/>
            <person name="Huzurbazar S."/>
            <person name="Westhof E."/>
            <person name="Delsuc F."/>
            <person name="Lehrach H."/>
            <person name="Reinhardt R."/>
            <person name="Weissenbach J."/>
            <person name="Roy S.W."/>
            <person name="Artiguenave F."/>
            <person name="Postlethwait J.H."/>
            <person name="Manak J.R."/>
            <person name="Thompson E.M."/>
            <person name="Jaillon O."/>
            <person name="Du Pasquier L."/>
            <person name="Boudinot P."/>
            <person name="Liberles D.A."/>
            <person name="Volff J.N."/>
            <person name="Philippe H."/>
            <person name="Lenhard B."/>
            <person name="Roest Crollius H."/>
            <person name="Wincker P."/>
            <person name="Chourrout D."/>
        </authorList>
    </citation>
    <scope>NUCLEOTIDE SEQUENCE [LARGE SCALE GENOMIC DNA]</scope>
</reference>
<dbReference type="Proteomes" id="UP000011014">
    <property type="component" value="Unassembled WGS sequence"/>
</dbReference>
<gene>
    <name evidence="1" type="ORF">GSOID_T00023221001</name>
</gene>
<proteinExistence type="predicted"/>
<protein>
    <submittedName>
        <fullName evidence="1">Uncharacterized protein</fullName>
    </submittedName>
</protein>
<sequence>VVCCRREKSIEKVEGECN</sequence>
<name>E4Z0D7_OIKDI</name>
<organism evidence="1">
    <name type="scientific">Oikopleura dioica</name>
    <name type="common">Tunicate</name>
    <dbReference type="NCBI Taxonomy" id="34765"/>
    <lineage>
        <taxon>Eukaryota</taxon>
        <taxon>Metazoa</taxon>
        <taxon>Chordata</taxon>
        <taxon>Tunicata</taxon>
        <taxon>Appendicularia</taxon>
        <taxon>Copelata</taxon>
        <taxon>Oikopleuridae</taxon>
        <taxon>Oikopleura</taxon>
    </lineage>
</organism>
<feature type="non-terminal residue" evidence="1">
    <location>
        <position position="1"/>
    </location>
</feature>
<dbReference type="EMBL" id="FN656297">
    <property type="protein sequence ID" value="CBY41165.1"/>
    <property type="molecule type" value="Genomic_DNA"/>
</dbReference>